<keyword evidence="1" id="KW-0597">Phosphoprotein</keyword>
<protein>
    <recommendedName>
        <fullName evidence="3">PH domain-containing protein</fullName>
    </recommendedName>
</protein>
<dbReference type="Pfam" id="PF00169">
    <property type="entry name" value="PH"/>
    <property type="match status" value="1"/>
</dbReference>
<dbReference type="GO" id="GO:0042147">
    <property type="term" value="P:retrograde transport, endosome to Golgi"/>
    <property type="evidence" value="ECO:0007669"/>
    <property type="project" value="TreeGrafter"/>
</dbReference>
<dbReference type="OrthoDB" id="73680at2759"/>
<feature type="region of interest" description="Disordered" evidence="2">
    <location>
        <begin position="80"/>
        <end position="115"/>
    </location>
</feature>
<feature type="region of interest" description="Disordered" evidence="2">
    <location>
        <begin position="1"/>
        <end position="53"/>
    </location>
</feature>
<evidence type="ECO:0000259" key="3">
    <source>
        <dbReference type="PROSITE" id="PS50003"/>
    </source>
</evidence>
<feature type="region of interest" description="Disordered" evidence="2">
    <location>
        <begin position="269"/>
        <end position="371"/>
    </location>
</feature>
<dbReference type="SMART" id="SM00233">
    <property type="entry name" value="PH"/>
    <property type="match status" value="1"/>
</dbReference>
<dbReference type="PROSITE" id="PS50003">
    <property type="entry name" value="PH_DOMAIN"/>
    <property type="match status" value="1"/>
</dbReference>
<evidence type="ECO:0000313" key="5">
    <source>
        <dbReference type="Proteomes" id="UP000759537"/>
    </source>
</evidence>
<evidence type="ECO:0000313" key="4">
    <source>
        <dbReference type="EMBL" id="KAF8463952.1"/>
    </source>
</evidence>
<feature type="domain" description="PH" evidence="3">
    <location>
        <begin position="147"/>
        <end position="244"/>
    </location>
</feature>
<dbReference type="PANTHER" id="PTHR22902">
    <property type="entry name" value="SESQUIPEDALIAN"/>
    <property type="match status" value="1"/>
</dbReference>
<evidence type="ECO:0000256" key="1">
    <source>
        <dbReference type="ARBA" id="ARBA00022553"/>
    </source>
</evidence>
<organism evidence="4 5">
    <name type="scientific">Russula ochroleuca</name>
    <dbReference type="NCBI Taxonomy" id="152965"/>
    <lineage>
        <taxon>Eukaryota</taxon>
        <taxon>Fungi</taxon>
        <taxon>Dikarya</taxon>
        <taxon>Basidiomycota</taxon>
        <taxon>Agaricomycotina</taxon>
        <taxon>Agaricomycetes</taxon>
        <taxon>Russulales</taxon>
        <taxon>Russulaceae</taxon>
        <taxon>Russula</taxon>
    </lineage>
</organism>
<name>A0A9P5MN91_9AGAM</name>
<reference evidence="4" key="2">
    <citation type="journal article" date="2020" name="Nat. Commun.">
        <title>Large-scale genome sequencing of mycorrhizal fungi provides insights into the early evolution of symbiotic traits.</title>
        <authorList>
            <person name="Miyauchi S."/>
            <person name="Kiss E."/>
            <person name="Kuo A."/>
            <person name="Drula E."/>
            <person name="Kohler A."/>
            <person name="Sanchez-Garcia M."/>
            <person name="Morin E."/>
            <person name="Andreopoulos B."/>
            <person name="Barry K.W."/>
            <person name="Bonito G."/>
            <person name="Buee M."/>
            <person name="Carver A."/>
            <person name="Chen C."/>
            <person name="Cichocki N."/>
            <person name="Clum A."/>
            <person name="Culley D."/>
            <person name="Crous P.W."/>
            <person name="Fauchery L."/>
            <person name="Girlanda M."/>
            <person name="Hayes R.D."/>
            <person name="Keri Z."/>
            <person name="LaButti K."/>
            <person name="Lipzen A."/>
            <person name="Lombard V."/>
            <person name="Magnuson J."/>
            <person name="Maillard F."/>
            <person name="Murat C."/>
            <person name="Nolan M."/>
            <person name="Ohm R.A."/>
            <person name="Pangilinan J."/>
            <person name="Pereira M.F."/>
            <person name="Perotto S."/>
            <person name="Peter M."/>
            <person name="Pfister S."/>
            <person name="Riley R."/>
            <person name="Sitrit Y."/>
            <person name="Stielow J.B."/>
            <person name="Szollosi G."/>
            <person name="Zifcakova L."/>
            <person name="Stursova M."/>
            <person name="Spatafora J.W."/>
            <person name="Tedersoo L."/>
            <person name="Vaario L.M."/>
            <person name="Yamada A."/>
            <person name="Yan M."/>
            <person name="Wang P."/>
            <person name="Xu J."/>
            <person name="Bruns T."/>
            <person name="Baldrian P."/>
            <person name="Vilgalys R."/>
            <person name="Dunand C."/>
            <person name="Henrissat B."/>
            <person name="Grigoriev I.V."/>
            <person name="Hibbett D."/>
            <person name="Nagy L.G."/>
            <person name="Martin F.M."/>
        </authorList>
    </citation>
    <scope>NUCLEOTIDE SEQUENCE</scope>
    <source>
        <strain evidence="4">Prilba</strain>
    </source>
</reference>
<feature type="compositionally biased region" description="Basic residues" evidence="2">
    <location>
        <begin position="43"/>
        <end position="53"/>
    </location>
</feature>
<dbReference type="InterPro" id="IPR001849">
    <property type="entry name" value="PH_domain"/>
</dbReference>
<gene>
    <name evidence="4" type="ORF">DFH94DRAFT_785917</name>
</gene>
<dbReference type="Gene3D" id="2.30.29.30">
    <property type="entry name" value="Pleckstrin-homology domain (PH domain)/Phosphotyrosine-binding domain (PTB)"/>
    <property type="match status" value="1"/>
</dbReference>
<dbReference type="Proteomes" id="UP000759537">
    <property type="component" value="Unassembled WGS sequence"/>
</dbReference>
<dbReference type="GO" id="GO:0005769">
    <property type="term" value="C:early endosome"/>
    <property type="evidence" value="ECO:0007669"/>
    <property type="project" value="TreeGrafter"/>
</dbReference>
<comment type="caution">
    <text evidence="4">The sequence shown here is derived from an EMBL/GenBank/DDBJ whole genome shotgun (WGS) entry which is preliminary data.</text>
</comment>
<dbReference type="GO" id="GO:0005802">
    <property type="term" value="C:trans-Golgi network"/>
    <property type="evidence" value="ECO:0007669"/>
    <property type="project" value="TreeGrafter"/>
</dbReference>
<dbReference type="InterPro" id="IPR045188">
    <property type="entry name" value="Boi1/Boi2-like"/>
</dbReference>
<proteinExistence type="predicted"/>
<dbReference type="EMBL" id="WHVB01000059">
    <property type="protein sequence ID" value="KAF8463952.1"/>
    <property type="molecule type" value="Genomic_DNA"/>
</dbReference>
<dbReference type="AlphaFoldDB" id="A0A9P5MN91"/>
<keyword evidence="5" id="KW-1185">Reference proteome</keyword>
<reference evidence="4" key="1">
    <citation type="submission" date="2019-10" db="EMBL/GenBank/DDBJ databases">
        <authorList>
            <consortium name="DOE Joint Genome Institute"/>
            <person name="Kuo A."/>
            <person name="Miyauchi S."/>
            <person name="Kiss E."/>
            <person name="Drula E."/>
            <person name="Kohler A."/>
            <person name="Sanchez-Garcia M."/>
            <person name="Andreopoulos B."/>
            <person name="Barry K.W."/>
            <person name="Bonito G."/>
            <person name="Buee M."/>
            <person name="Carver A."/>
            <person name="Chen C."/>
            <person name="Cichocki N."/>
            <person name="Clum A."/>
            <person name="Culley D."/>
            <person name="Crous P.W."/>
            <person name="Fauchery L."/>
            <person name="Girlanda M."/>
            <person name="Hayes R."/>
            <person name="Keri Z."/>
            <person name="LaButti K."/>
            <person name="Lipzen A."/>
            <person name="Lombard V."/>
            <person name="Magnuson J."/>
            <person name="Maillard F."/>
            <person name="Morin E."/>
            <person name="Murat C."/>
            <person name="Nolan M."/>
            <person name="Ohm R."/>
            <person name="Pangilinan J."/>
            <person name="Pereira M."/>
            <person name="Perotto S."/>
            <person name="Peter M."/>
            <person name="Riley R."/>
            <person name="Sitrit Y."/>
            <person name="Stielow B."/>
            <person name="Szollosi G."/>
            <person name="Zifcakova L."/>
            <person name="Stursova M."/>
            <person name="Spatafora J.W."/>
            <person name="Tedersoo L."/>
            <person name="Vaario L.-M."/>
            <person name="Yamada A."/>
            <person name="Yan M."/>
            <person name="Wang P."/>
            <person name="Xu J."/>
            <person name="Bruns T."/>
            <person name="Baldrian P."/>
            <person name="Vilgalys R."/>
            <person name="Henrissat B."/>
            <person name="Grigoriev I.V."/>
            <person name="Hibbett D."/>
            <person name="Nagy L.G."/>
            <person name="Martin F.M."/>
        </authorList>
    </citation>
    <scope>NUCLEOTIDE SEQUENCE</scope>
    <source>
        <strain evidence="4">Prilba</strain>
    </source>
</reference>
<dbReference type="GO" id="GO:0055037">
    <property type="term" value="C:recycling endosome"/>
    <property type="evidence" value="ECO:0007669"/>
    <property type="project" value="TreeGrafter"/>
</dbReference>
<dbReference type="GO" id="GO:0007032">
    <property type="term" value="P:endosome organization"/>
    <property type="evidence" value="ECO:0007669"/>
    <property type="project" value="TreeGrafter"/>
</dbReference>
<dbReference type="GO" id="GO:0001881">
    <property type="term" value="P:receptor recycling"/>
    <property type="evidence" value="ECO:0007669"/>
    <property type="project" value="TreeGrafter"/>
</dbReference>
<dbReference type="GO" id="GO:0005829">
    <property type="term" value="C:cytosol"/>
    <property type="evidence" value="ECO:0007669"/>
    <property type="project" value="GOC"/>
</dbReference>
<dbReference type="InterPro" id="IPR011993">
    <property type="entry name" value="PH-like_dom_sf"/>
</dbReference>
<feature type="compositionally biased region" description="Low complexity" evidence="2">
    <location>
        <begin position="81"/>
        <end position="94"/>
    </location>
</feature>
<sequence>MYRATQRHPRFDCESPPSSAVKMPLSPSMEFATPHPQVTQLKGHSKSLHGRRKGSLDALLEEPPTSMLIGTAGLVPKLRQSSFSSSTGSTPSLSYEKHESSSSGGSKGKSPKPLRRSASLSADVSLCASPRAGAHTLVDTVLVKIGTSDHEGWMRKRGGNFNTWRNRFLVLKGSRLYWLESESPLAKVEDHVNVVGCRIVPDENIDPGSYGFKLLRGSDCAHFFSSDDQTVVREWVKALLKPNIKRDHMNPIMSPADIHVVSLEVAQAMNPRPPSPNSVAATQRNIRRENSKRLSMRSEATLTKMQSMPLLGRSNTISSRSQAGSFTSRLETKSPVPLSASAELKAPVRPPRDARRNGLRLESGEQAEQHQFEEQGLMRWANGHLPGTQIDPTGSNCGGLELLRIADSIKNLGSSYTPDNMFPHGPDNQILEELFSLIDFLLVEDKVGPVDINDVRRSKRDKIIQMLRALRAWESHRAILQPVGMSTPLGGPSQAVV</sequence>
<evidence type="ECO:0000256" key="2">
    <source>
        <dbReference type="SAM" id="MobiDB-lite"/>
    </source>
</evidence>
<dbReference type="PANTHER" id="PTHR22902:SF27">
    <property type="entry name" value="PLECKSTRIN HOMOLOGY DOMAIN-CONTAINING FAMILY A MEMBER 3"/>
    <property type="match status" value="1"/>
</dbReference>
<accession>A0A9P5MN91</accession>
<dbReference type="SUPFAM" id="SSF50729">
    <property type="entry name" value="PH domain-like"/>
    <property type="match status" value="1"/>
</dbReference>
<feature type="compositionally biased region" description="Polar residues" evidence="2">
    <location>
        <begin position="313"/>
        <end position="329"/>
    </location>
</feature>